<feature type="transmembrane region" description="Helical" evidence="1">
    <location>
        <begin position="226"/>
        <end position="245"/>
    </location>
</feature>
<dbReference type="Pfam" id="PF00892">
    <property type="entry name" value="EamA"/>
    <property type="match status" value="2"/>
</dbReference>
<feature type="transmembrane region" description="Helical" evidence="1">
    <location>
        <begin position="114"/>
        <end position="132"/>
    </location>
</feature>
<keyword evidence="1" id="KW-1133">Transmembrane helix</keyword>
<keyword evidence="1" id="KW-0812">Transmembrane</keyword>
<sequence length="282" mass="29872">MLAAVALFALMDTGLKILSPHYPALQVATLRGLAALPLVLAWSLASIGVRGLLRVHWPLHLLRGALGVALMAGFVFGLRTLPLSTAYAISFVAPLLVTAMAVPILGEKVGPRRWAAIVVGLVGVLVVLRPTGQGMMTLGGLAILGAAVCYAASAITVRVLAQRDSTQAMVFWLMLMLAVGAGALSWHDWLPVQPGHWWVIAGIGVVGTLAQVLLTEAFRRGEASMIAPLEYTALVWGVLLDVALWQVLPDGMTWLGAAIIVASGLYLIKRERVRAVTPVIDS</sequence>
<dbReference type="Proteomes" id="UP001501727">
    <property type="component" value="Unassembled WGS sequence"/>
</dbReference>
<feature type="transmembrane region" description="Helical" evidence="1">
    <location>
        <begin position="60"/>
        <end position="78"/>
    </location>
</feature>
<feature type="transmembrane region" description="Helical" evidence="1">
    <location>
        <begin position="168"/>
        <end position="189"/>
    </location>
</feature>
<feature type="domain" description="EamA" evidence="2">
    <location>
        <begin position="138"/>
        <end position="263"/>
    </location>
</feature>
<dbReference type="InterPro" id="IPR000620">
    <property type="entry name" value="EamA_dom"/>
</dbReference>
<dbReference type="EMBL" id="BAAAZU010000010">
    <property type="protein sequence ID" value="GAA3925746.1"/>
    <property type="molecule type" value="Genomic_DNA"/>
</dbReference>
<proteinExistence type="predicted"/>
<feature type="transmembrane region" description="Helical" evidence="1">
    <location>
        <begin position="138"/>
        <end position="161"/>
    </location>
</feature>
<organism evidence="3 4">
    <name type="scientific">Luteimonas lutimaris</name>
    <dbReference type="NCBI Taxonomy" id="698645"/>
    <lineage>
        <taxon>Bacteria</taxon>
        <taxon>Pseudomonadati</taxon>
        <taxon>Pseudomonadota</taxon>
        <taxon>Gammaproteobacteria</taxon>
        <taxon>Lysobacterales</taxon>
        <taxon>Lysobacteraceae</taxon>
        <taxon>Luteimonas</taxon>
    </lineage>
</organism>
<name>A0ABP7MMN0_9GAMM</name>
<keyword evidence="4" id="KW-1185">Reference proteome</keyword>
<reference evidence="4" key="1">
    <citation type="journal article" date="2019" name="Int. J. Syst. Evol. Microbiol.">
        <title>The Global Catalogue of Microorganisms (GCM) 10K type strain sequencing project: providing services to taxonomists for standard genome sequencing and annotation.</title>
        <authorList>
            <consortium name="The Broad Institute Genomics Platform"/>
            <consortium name="The Broad Institute Genome Sequencing Center for Infectious Disease"/>
            <person name="Wu L."/>
            <person name="Ma J."/>
        </authorList>
    </citation>
    <scope>NUCLEOTIDE SEQUENCE [LARGE SCALE GENOMIC DNA]</scope>
    <source>
        <strain evidence="4">JCM 16916</strain>
    </source>
</reference>
<dbReference type="Gene3D" id="1.10.3730.20">
    <property type="match status" value="1"/>
</dbReference>
<dbReference type="SUPFAM" id="SSF103481">
    <property type="entry name" value="Multidrug resistance efflux transporter EmrE"/>
    <property type="match status" value="2"/>
</dbReference>
<evidence type="ECO:0000313" key="4">
    <source>
        <dbReference type="Proteomes" id="UP001501727"/>
    </source>
</evidence>
<protein>
    <submittedName>
        <fullName evidence="3">DMT family transporter</fullName>
    </submittedName>
</protein>
<feature type="transmembrane region" description="Helical" evidence="1">
    <location>
        <begin position="84"/>
        <end position="102"/>
    </location>
</feature>
<dbReference type="RefSeq" id="WP_344759837.1">
    <property type="nucleotide sequence ID" value="NZ_BAAAZU010000010.1"/>
</dbReference>
<keyword evidence="1" id="KW-0472">Membrane</keyword>
<evidence type="ECO:0000259" key="2">
    <source>
        <dbReference type="Pfam" id="PF00892"/>
    </source>
</evidence>
<accession>A0ABP7MMN0</accession>
<feature type="transmembrane region" description="Helical" evidence="1">
    <location>
        <begin position="32"/>
        <end position="53"/>
    </location>
</feature>
<feature type="transmembrane region" description="Helical" evidence="1">
    <location>
        <begin position="195"/>
        <end position="214"/>
    </location>
</feature>
<feature type="transmembrane region" description="Helical" evidence="1">
    <location>
        <begin position="251"/>
        <end position="268"/>
    </location>
</feature>
<dbReference type="InterPro" id="IPR037185">
    <property type="entry name" value="EmrE-like"/>
</dbReference>
<dbReference type="PANTHER" id="PTHR22911">
    <property type="entry name" value="ACYL-MALONYL CONDENSING ENZYME-RELATED"/>
    <property type="match status" value="1"/>
</dbReference>
<feature type="domain" description="EamA" evidence="2">
    <location>
        <begin position="1"/>
        <end position="128"/>
    </location>
</feature>
<comment type="caution">
    <text evidence="3">The sequence shown here is derived from an EMBL/GenBank/DDBJ whole genome shotgun (WGS) entry which is preliminary data.</text>
</comment>
<evidence type="ECO:0000313" key="3">
    <source>
        <dbReference type="EMBL" id="GAA3925746.1"/>
    </source>
</evidence>
<evidence type="ECO:0000256" key="1">
    <source>
        <dbReference type="SAM" id="Phobius"/>
    </source>
</evidence>
<gene>
    <name evidence="3" type="ORF">GCM10022229_19860</name>
</gene>
<dbReference type="PANTHER" id="PTHR22911:SF103">
    <property type="entry name" value="BLR2811 PROTEIN"/>
    <property type="match status" value="1"/>
</dbReference>